<reference evidence="1 2" key="1">
    <citation type="submission" date="2018-01" db="EMBL/GenBank/DDBJ databases">
        <title>Comparison of the Chinese Bamboo Partridge and Red Junglefowl genome sequences highlights the importance of demography in genome evolution.</title>
        <authorList>
            <person name="Tiley G.P."/>
            <person name="Kimball R.T."/>
            <person name="Braun E.L."/>
            <person name="Burleigh J.G."/>
        </authorList>
    </citation>
    <scope>NUCLEOTIDE SEQUENCE [LARGE SCALE GENOMIC DNA]</scope>
    <source>
        <strain evidence="1">RTK389</strain>
        <tissue evidence="1">Blood</tissue>
    </source>
</reference>
<name>A0A2P4T4A7_BAMTH</name>
<evidence type="ECO:0000313" key="2">
    <source>
        <dbReference type="Proteomes" id="UP000237246"/>
    </source>
</evidence>
<evidence type="ECO:0000313" key="1">
    <source>
        <dbReference type="EMBL" id="POI31195.1"/>
    </source>
</evidence>
<protein>
    <submittedName>
        <fullName evidence="1">Uncharacterized protein</fullName>
    </submittedName>
</protein>
<gene>
    <name evidence="1" type="ORF">CIB84_005054</name>
</gene>
<dbReference type="Proteomes" id="UP000237246">
    <property type="component" value="Unassembled WGS sequence"/>
</dbReference>
<comment type="caution">
    <text evidence="1">The sequence shown here is derived from an EMBL/GenBank/DDBJ whole genome shotgun (WGS) entry which is preliminary data.</text>
</comment>
<sequence length="99" mass="11108">MPVSRMQIICGNTSKLALWKTHVDVLSVSKSSFMRQMCELMLVTGHTAIQSVTWVLFAQLIPGGNYEICIRNLKKSVNHTSVQHVAKVFVSLTCFPNTR</sequence>
<accession>A0A2P4T4A7</accession>
<organism evidence="1 2">
    <name type="scientific">Bambusicola thoracicus</name>
    <name type="common">Chinese bamboo-partridge</name>
    <name type="synonym">Perdix thoracica</name>
    <dbReference type="NCBI Taxonomy" id="9083"/>
    <lineage>
        <taxon>Eukaryota</taxon>
        <taxon>Metazoa</taxon>
        <taxon>Chordata</taxon>
        <taxon>Craniata</taxon>
        <taxon>Vertebrata</taxon>
        <taxon>Euteleostomi</taxon>
        <taxon>Archelosauria</taxon>
        <taxon>Archosauria</taxon>
        <taxon>Dinosauria</taxon>
        <taxon>Saurischia</taxon>
        <taxon>Theropoda</taxon>
        <taxon>Coelurosauria</taxon>
        <taxon>Aves</taxon>
        <taxon>Neognathae</taxon>
        <taxon>Galloanserae</taxon>
        <taxon>Galliformes</taxon>
        <taxon>Phasianidae</taxon>
        <taxon>Perdicinae</taxon>
        <taxon>Bambusicola</taxon>
    </lineage>
</organism>
<dbReference type="EMBL" id="PPHD01009348">
    <property type="protein sequence ID" value="POI31195.1"/>
    <property type="molecule type" value="Genomic_DNA"/>
</dbReference>
<proteinExistence type="predicted"/>
<keyword evidence="2" id="KW-1185">Reference proteome</keyword>
<dbReference type="AlphaFoldDB" id="A0A2P4T4A7"/>